<feature type="domain" description="N-acetyltransferase" evidence="1">
    <location>
        <begin position="99"/>
        <end position="229"/>
    </location>
</feature>
<gene>
    <name evidence="2" type="ORF">L4923_15025</name>
</gene>
<dbReference type="Gene3D" id="3.40.630.30">
    <property type="match status" value="1"/>
</dbReference>
<comment type="caution">
    <text evidence="2">The sequence shown here is derived from an EMBL/GenBank/DDBJ whole genome shotgun (WGS) entry which is preliminary data.</text>
</comment>
<dbReference type="SUPFAM" id="SSF55729">
    <property type="entry name" value="Acyl-CoA N-acyltransferases (Nat)"/>
    <property type="match status" value="1"/>
</dbReference>
<evidence type="ECO:0000259" key="1">
    <source>
        <dbReference type="PROSITE" id="PS51186"/>
    </source>
</evidence>
<dbReference type="InterPro" id="IPR016181">
    <property type="entry name" value="Acyl_CoA_acyltransferase"/>
</dbReference>
<reference evidence="2 3" key="1">
    <citation type="submission" date="2022-02" db="EMBL/GenBank/DDBJ databases">
        <title>Draft genome sequence of Mezorhizobium retamae strain IRAMC:0171 isolated from Retama raetam nodules.</title>
        <authorList>
            <person name="Bengaied R."/>
            <person name="Sbissi I."/>
            <person name="Huber K."/>
            <person name="Ghodbane F."/>
            <person name="Nouioui I."/>
            <person name="Tarhouni M."/>
            <person name="Gtari M."/>
        </authorList>
    </citation>
    <scope>NUCLEOTIDE SEQUENCE [LARGE SCALE GENOMIC DNA]</scope>
    <source>
        <strain evidence="2 3">IRAMC:0171</strain>
    </source>
</reference>
<proteinExistence type="predicted"/>
<dbReference type="Proteomes" id="UP001201701">
    <property type="component" value="Unassembled WGS sequence"/>
</dbReference>
<keyword evidence="3" id="KW-1185">Reference proteome</keyword>
<dbReference type="PROSITE" id="PS51186">
    <property type="entry name" value="GNAT"/>
    <property type="match status" value="1"/>
</dbReference>
<dbReference type="RefSeq" id="WP_239366408.1">
    <property type="nucleotide sequence ID" value="NZ_JAKREW010000013.1"/>
</dbReference>
<evidence type="ECO:0000313" key="3">
    <source>
        <dbReference type="Proteomes" id="UP001201701"/>
    </source>
</evidence>
<sequence>MTSHPLDRPIWNALATRHAHLSEGGTRAKCYQPSVAAFAASHDDSPAALQALADLSFDGRNLLFLQADAVVVPPGMVAVSHAAAVQMTTNRPLEIEQDERIELLGQSDIPAMRALAELTKPGPFTARALELGAFWGVKENGRLLAMAGERLKPQGFSEISGVCSHPDARGRGLAKRLSIAVAGRIIERGEQPFLHAYATNTAAIALYESIGFSVRSVMHVAVLQRAPTNQGTVFAEGS</sequence>
<protein>
    <submittedName>
        <fullName evidence="2">GNAT family N-acetyltransferase</fullName>
        <ecNumber evidence="2">2.3.1.-</ecNumber>
    </submittedName>
</protein>
<dbReference type="InterPro" id="IPR000182">
    <property type="entry name" value="GNAT_dom"/>
</dbReference>
<dbReference type="Pfam" id="PF08445">
    <property type="entry name" value="FR47"/>
    <property type="match status" value="1"/>
</dbReference>
<dbReference type="CDD" id="cd04301">
    <property type="entry name" value="NAT_SF"/>
    <property type="match status" value="1"/>
</dbReference>
<dbReference type="InterPro" id="IPR013653">
    <property type="entry name" value="GCN5-like_dom"/>
</dbReference>
<evidence type="ECO:0000313" key="2">
    <source>
        <dbReference type="EMBL" id="MCG7506337.1"/>
    </source>
</evidence>
<name>A0ABS9QG05_9HYPH</name>
<dbReference type="GO" id="GO:0016746">
    <property type="term" value="F:acyltransferase activity"/>
    <property type="evidence" value="ECO:0007669"/>
    <property type="project" value="UniProtKB-KW"/>
</dbReference>
<keyword evidence="2" id="KW-0012">Acyltransferase</keyword>
<dbReference type="EMBL" id="JAKREW010000013">
    <property type="protein sequence ID" value="MCG7506337.1"/>
    <property type="molecule type" value="Genomic_DNA"/>
</dbReference>
<dbReference type="EC" id="2.3.1.-" evidence="2"/>
<accession>A0ABS9QG05</accession>
<keyword evidence="2" id="KW-0808">Transferase</keyword>
<organism evidence="2 3">
    <name type="scientific">Mesorhizobium retamae</name>
    <dbReference type="NCBI Taxonomy" id="2912854"/>
    <lineage>
        <taxon>Bacteria</taxon>
        <taxon>Pseudomonadati</taxon>
        <taxon>Pseudomonadota</taxon>
        <taxon>Alphaproteobacteria</taxon>
        <taxon>Hyphomicrobiales</taxon>
        <taxon>Phyllobacteriaceae</taxon>
        <taxon>Mesorhizobium</taxon>
    </lineage>
</organism>